<dbReference type="GO" id="GO:0005524">
    <property type="term" value="F:ATP binding"/>
    <property type="evidence" value="ECO:0007669"/>
    <property type="project" value="InterPro"/>
</dbReference>
<proteinExistence type="predicted"/>
<evidence type="ECO:0000313" key="3">
    <source>
        <dbReference type="Proteomes" id="UP000799536"/>
    </source>
</evidence>
<dbReference type="InterPro" id="IPR011009">
    <property type="entry name" value="Kinase-like_dom_sf"/>
</dbReference>
<keyword evidence="3" id="KW-1185">Reference proteome</keyword>
<protein>
    <recommendedName>
        <fullName evidence="1">Protein kinase domain-containing protein</fullName>
    </recommendedName>
</protein>
<name>A0A9P4JUZ6_9PLEO</name>
<gene>
    <name evidence="2" type="ORF">GQ43DRAFT_446489</name>
</gene>
<evidence type="ECO:0000259" key="1">
    <source>
        <dbReference type="PROSITE" id="PS50011"/>
    </source>
</evidence>
<sequence>MVQYSILFTLMAVDYLHQCGCSHFPPNNLFQCILSNEILSLVEQHEVERPSAGKILQKDARPNRTLYASRCPPHSKGLPVLCDFGEARIGPWHRRNIMSDAYRALEVILGMVWDLRSRLLKSHNLFPVKKYQIVEDERHLAEMVSLLGVPPTGFLKRSGKCKQYCDERGSVHE</sequence>
<dbReference type="AlphaFoldDB" id="A0A9P4JUZ6"/>
<accession>A0A9P4JUZ6</accession>
<dbReference type="GO" id="GO:0004672">
    <property type="term" value="F:protein kinase activity"/>
    <property type="evidence" value="ECO:0007669"/>
    <property type="project" value="InterPro"/>
</dbReference>
<dbReference type="EMBL" id="ML993868">
    <property type="protein sequence ID" value="KAF2204836.1"/>
    <property type="molecule type" value="Genomic_DNA"/>
</dbReference>
<dbReference type="SUPFAM" id="SSF56112">
    <property type="entry name" value="Protein kinase-like (PK-like)"/>
    <property type="match status" value="1"/>
</dbReference>
<dbReference type="OrthoDB" id="5979581at2759"/>
<reference evidence="2" key="1">
    <citation type="journal article" date="2020" name="Stud. Mycol.">
        <title>101 Dothideomycetes genomes: a test case for predicting lifestyles and emergence of pathogens.</title>
        <authorList>
            <person name="Haridas S."/>
            <person name="Albert R."/>
            <person name="Binder M."/>
            <person name="Bloem J."/>
            <person name="Labutti K."/>
            <person name="Salamov A."/>
            <person name="Andreopoulos B."/>
            <person name="Baker S."/>
            <person name="Barry K."/>
            <person name="Bills G."/>
            <person name="Bluhm B."/>
            <person name="Cannon C."/>
            <person name="Castanera R."/>
            <person name="Culley D."/>
            <person name="Daum C."/>
            <person name="Ezra D."/>
            <person name="Gonzalez J."/>
            <person name="Henrissat B."/>
            <person name="Kuo A."/>
            <person name="Liang C."/>
            <person name="Lipzen A."/>
            <person name="Lutzoni F."/>
            <person name="Magnuson J."/>
            <person name="Mondo S."/>
            <person name="Nolan M."/>
            <person name="Ohm R."/>
            <person name="Pangilinan J."/>
            <person name="Park H.-J."/>
            <person name="Ramirez L."/>
            <person name="Alfaro M."/>
            <person name="Sun H."/>
            <person name="Tritt A."/>
            <person name="Yoshinaga Y."/>
            <person name="Zwiers L.-H."/>
            <person name="Turgeon B."/>
            <person name="Goodwin S."/>
            <person name="Spatafora J."/>
            <person name="Crous P."/>
            <person name="Grigoriev I."/>
        </authorList>
    </citation>
    <scope>NUCLEOTIDE SEQUENCE</scope>
    <source>
        <strain evidence="2">ATCC 74209</strain>
    </source>
</reference>
<evidence type="ECO:0000313" key="2">
    <source>
        <dbReference type="EMBL" id="KAF2204836.1"/>
    </source>
</evidence>
<dbReference type="PROSITE" id="PS50011">
    <property type="entry name" value="PROTEIN_KINASE_DOM"/>
    <property type="match status" value="1"/>
</dbReference>
<feature type="domain" description="Protein kinase" evidence="1">
    <location>
        <begin position="1"/>
        <end position="173"/>
    </location>
</feature>
<dbReference type="InterPro" id="IPR000719">
    <property type="entry name" value="Prot_kinase_dom"/>
</dbReference>
<comment type="caution">
    <text evidence="2">The sequence shown here is derived from an EMBL/GenBank/DDBJ whole genome shotgun (WGS) entry which is preliminary data.</text>
</comment>
<dbReference type="Gene3D" id="1.10.510.10">
    <property type="entry name" value="Transferase(Phosphotransferase) domain 1"/>
    <property type="match status" value="1"/>
</dbReference>
<organism evidence="2 3">
    <name type="scientific">Delitschia confertaspora ATCC 74209</name>
    <dbReference type="NCBI Taxonomy" id="1513339"/>
    <lineage>
        <taxon>Eukaryota</taxon>
        <taxon>Fungi</taxon>
        <taxon>Dikarya</taxon>
        <taxon>Ascomycota</taxon>
        <taxon>Pezizomycotina</taxon>
        <taxon>Dothideomycetes</taxon>
        <taxon>Pleosporomycetidae</taxon>
        <taxon>Pleosporales</taxon>
        <taxon>Delitschiaceae</taxon>
        <taxon>Delitschia</taxon>
    </lineage>
</organism>
<dbReference type="Proteomes" id="UP000799536">
    <property type="component" value="Unassembled WGS sequence"/>
</dbReference>